<gene>
    <name evidence="1" type="ORF">BCR36DRAFT_586516</name>
</gene>
<dbReference type="EMBL" id="MCFH01000050">
    <property type="protein sequence ID" value="ORX43820.1"/>
    <property type="molecule type" value="Genomic_DNA"/>
</dbReference>
<organism evidence="1 2">
    <name type="scientific">Piromyces finnis</name>
    <dbReference type="NCBI Taxonomy" id="1754191"/>
    <lineage>
        <taxon>Eukaryota</taxon>
        <taxon>Fungi</taxon>
        <taxon>Fungi incertae sedis</taxon>
        <taxon>Chytridiomycota</taxon>
        <taxon>Chytridiomycota incertae sedis</taxon>
        <taxon>Neocallimastigomycetes</taxon>
        <taxon>Neocallimastigales</taxon>
        <taxon>Neocallimastigaceae</taxon>
        <taxon>Piromyces</taxon>
    </lineage>
</organism>
<evidence type="ECO:0000313" key="2">
    <source>
        <dbReference type="Proteomes" id="UP000193719"/>
    </source>
</evidence>
<comment type="caution">
    <text evidence="1">The sequence shown here is derived from an EMBL/GenBank/DDBJ whole genome shotgun (WGS) entry which is preliminary data.</text>
</comment>
<keyword evidence="2" id="KW-1185">Reference proteome</keyword>
<name>A0A1Y1V0F3_9FUNG</name>
<protein>
    <submittedName>
        <fullName evidence="1">Uncharacterized protein</fullName>
    </submittedName>
</protein>
<accession>A0A1Y1V0F3</accession>
<reference evidence="1 2" key="1">
    <citation type="submission" date="2016-08" db="EMBL/GenBank/DDBJ databases">
        <title>Genomes of anaerobic fungi encode conserved fungal cellulosomes for biomass hydrolysis.</title>
        <authorList>
            <consortium name="DOE Joint Genome Institute"/>
            <person name="Haitjema C.H."/>
            <person name="Gilmore S.P."/>
            <person name="Henske J.K."/>
            <person name="Solomon K.V."/>
            <person name="De Groot R."/>
            <person name="Kuo A."/>
            <person name="Mondo S.J."/>
            <person name="Salamov A.A."/>
            <person name="Labutti K."/>
            <person name="Zhao Z."/>
            <person name="Chiniquy J."/>
            <person name="Barry K."/>
            <person name="Brewer H.M."/>
            <person name="Purvine S.O."/>
            <person name="Wright A.T."/>
            <person name="Boxma B."/>
            <person name="Van Alen T."/>
            <person name="Hackstein J.H."/>
            <person name="Baker S.E."/>
            <person name="Grigoriev I.V."/>
            <person name="O'Malley M.A."/>
        </authorList>
    </citation>
    <scope>NUCLEOTIDE SEQUENCE [LARGE SCALE GENOMIC DNA]</scope>
    <source>
        <strain evidence="2">finn</strain>
    </source>
</reference>
<dbReference type="Proteomes" id="UP000193719">
    <property type="component" value="Unassembled WGS sequence"/>
</dbReference>
<sequence length="207" mass="22675">MEKLTPCLTSLDMSKAPELKDADSVKEYCEKFAIDECKNFISTADQTISDCDITEAENQGIASIIDTMKLGYLTYCVNDSSGKMCPLTNLIIETAANGSKSPSVDEAKKVYIEDCMIDECNARLISLIDIVNELGTATNTKIESEYAPLLENYKNKKCEDIDNISSNSSSSSNTTNSSKDASKSGAETLKKFTVFSFVSLLAIYFTF</sequence>
<evidence type="ECO:0000313" key="1">
    <source>
        <dbReference type="EMBL" id="ORX43820.1"/>
    </source>
</evidence>
<proteinExistence type="predicted"/>
<dbReference type="OrthoDB" id="10559921at2759"/>
<reference evidence="1 2" key="2">
    <citation type="submission" date="2016-08" db="EMBL/GenBank/DDBJ databases">
        <title>Pervasive Adenine N6-methylation of Active Genes in Fungi.</title>
        <authorList>
            <consortium name="DOE Joint Genome Institute"/>
            <person name="Mondo S.J."/>
            <person name="Dannebaum R.O."/>
            <person name="Kuo R.C."/>
            <person name="Labutti K."/>
            <person name="Haridas S."/>
            <person name="Kuo A."/>
            <person name="Salamov A."/>
            <person name="Ahrendt S.R."/>
            <person name="Lipzen A."/>
            <person name="Sullivan W."/>
            <person name="Andreopoulos W.B."/>
            <person name="Clum A."/>
            <person name="Lindquist E."/>
            <person name="Daum C."/>
            <person name="Ramamoorthy G.K."/>
            <person name="Gryganskyi A."/>
            <person name="Culley D."/>
            <person name="Magnuson J.K."/>
            <person name="James T.Y."/>
            <person name="O'Malley M.A."/>
            <person name="Stajich J.E."/>
            <person name="Spatafora J.W."/>
            <person name="Visel A."/>
            <person name="Grigoriev I.V."/>
        </authorList>
    </citation>
    <scope>NUCLEOTIDE SEQUENCE [LARGE SCALE GENOMIC DNA]</scope>
    <source>
        <strain evidence="2">finn</strain>
    </source>
</reference>
<dbReference type="AlphaFoldDB" id="A0A1Y1V0F3"/>